<dbReference type="EMBL" id="SMBH01000016">
    <property type="protein sequence ID" value="TCU11878.1"/>
    <property type="molecule type" value="Genomic_DNA"/>
</dbReference>
<evidence type="ECO:0000313" key="2">
    <source>
        <dbReference type="Proteomes" id="UP000294576"/>
    </source>
</evidence>
<dbReference type="AlphaFoldDB" id="A0A4R3PW27"/>
<dbReference type="Proteomes" id="UP000294576">
    <property type="component" value="Unassembled WGS sequence"/>
</dbReference>
<name>A0A4R3PW27_RHISU</name>
<gene>
    <name evidence="1" type="ORF">EV132_11650</name>
</gene>
<proteinExistence type="predicted"/>
<reference evidence="1 2" key="1">
    <citation type="submission" date="2019-03" db="EMBL/GenBank/DDBJ databases">
        <title>Genomic Encyclopedia of Type Strains, Phase IV (KMG-V): Genome sequencing to study the core and pangenomes of soil and plant-associated prokaryotes.</title>
        <authorList>
            <person name="Whitman W."/>
        </authorList>
    </citation>
    <scope>NUCLEOTIDE SEQUENCE [LARGE SCALE GENOMIC DNA]</scope>
    <source>
        <strain evidence="1 2">Hc14</strain>
    </source>
</reference>
<protein>
    <submittedName>
        <fullName evidence="1">Uncharacterized protein</fullName>
    </submittedName>
</protein>
<accession>A0A4R3PW27</accession>
<evidence type="ECO:0000313" key="1">
    <source>
        <dbReference type="EMBL" id="TCU11878.1"/>
    </source>
</evidence>
<comment type="caution">
    <text evidence="1">The sequence shown here is derived from an EMBL/GenBank/DDBJ whole genome shotgun (WGS) entry which is preliminary data.</text>
</comment>
<organism evidence="1 2">
    <name type="scientific">Rhizobium sullae</name>
    <name type="common">Rhizobium hedysari</name>
    <dbReference type="NCBI Taxonomy" id="50338"/>
    <lineage>
        <taxon>Bacteria</taxon>
        <taxon>Pseudomonadati</taxon>
        <taxon>Pseudomonadota</taxon>
        <taxon>Alphaproteobacteria</taxon>
        <taxon>Hyphomicrobiales</taxon>
        <taxon>Rhizobiaceae</taxon>
        <taxon>Rhizobium/Agrobacterium group</taxon>
        <taxon>Rhizobium</taxon>
    </lineage>
</organism>
<sequence>MVANMLFSATRDLTPICIRPINGFTRNGSQKCGRQVKDSVMFEEYLNNPRGVPPTELLADIHRPLA</sequence>